<name>A0A0A8HQF4_STAHY</name>
<dbReference type="RefSeq" id="WP_039645928.1">
    <property type="nucleotide sequence ID" value="NZ_CP008747.1"/>
</dbReference>
<sequence length="69" mass="7674">MNTLRENSLSIIIIIFAIALGFFLQHFFNLPLIAGAFIGVLLGVAGGFVIQKLNSKRQPQSKSNKHKEY</sequence>
<dbReference type="GeneID" id="41073341"/>
<comment type="caution">
    <text evidence="1">The sequence shown here is derived from an EMBL/GenBank/DDBJ whole genome shotgun (WGS) entry which is preliminary data.</text>
</comment>
<dbReference type="KEGG" id="shu:SHYC_07785"/>
<evidence type="ECO:0000313" key="2">
    <source>
        <dbReference type="Proteomes" id="UP000285625"/>
    </source>
</evidence>
<dbReference type="AlphaFoldDB" id="A0A0A8HQF4"/>
<dbReference type="HOGENOM" id="CLU_204012_0_0_9"/>
<evidence type="ECO:0000313" key="1">
    <source>
        <dbReference type="EMBL" id="RIO43267.1"/>
    </source>
</evidence>
<accession>A0A0A8HQF4</accession>
<reference evidence="1 2" key="1">
    <citation type="journal article" date="2016" name="Front. Microbiol.">
        <title>Comprehensive Phylogenetic Analysis of Bovine Non-aureus Staphylococci Species Based on Whole-Genome Sequencing.</title>
        <authorList>
            <person name="Naushad S."/>
            <person name="Barkema H.W."/>
            <person name="Luby C."/>
            <person name="Condas L.A."/>
            <person name="Nobrega D.B."/>
            <person name="Carson D.A."/>
            <person name="De Buck J."/>
        </authorList>
    </citation>
    <scope>NUCLEOTIDE SEQUENCE [LARGE SCALE GENOMIC DNA]</scope>
    <source>
        <strain evidence="1 2">SNUC 5959</strain>
    </source>
</reference>
<proteinExistence type="predicted"/>
<organism evidence="1 2">
    <name type="scientific">Staphylococcus hyicus</name>
    <dbReference type="NCBI Taxonomy" id="1284"/>
    <lineage>
        <taxon>Bacteria</taxon>
        <taxon>Bacillati</taxon>
        <taxon>Bacillota</taxon>
        <taxon>Bacilli</taxon>
        <taxon>Bacillales</taxon>
        <taxon>Staphylococcaceae</taxon>
        <taxon>Staphylococcus</taxon>
    </lineage>
</organism>
<protein>
    <submittedName>
        <fullName evidence="1">Uncharacterized protein</fullName>
    </submittedName>
</protein>
<gene>
    <name evidence="1" type="ORF">BUZ57_11115</name>
</gene>
<dbReference type="EMBL" id="QXVO01000046">
    <property type="protein sequence ID" value="RIO43267.1"/>
    <property type="molecule type" value="Genomic_DNA"/>
</dbReference>
<dbReference type="Proteomes" id="UP000285625">
    <property type="component" value="Unassembled WGS sequence"/>
</dbReference>